<evidence type="ECO:0000313" key="1">
    <source>
        <dbReference type="EMBL" id="PZV87283.1"/>
    </source>
</evidence>
<accession>A0A326RZR0</accession>
<dbReference type="Proteomes" id="UP000248917">
    <property type="component" value="Unassembled WGS sequence"/>
</dbReference>
<evidence type="ECO:0000313" key="2">
    <source>
        <dbReference type="Proteomes" id="UP000248917"/>
    </source>
</evidence>
<organism evidence="1 2">
    <name type="scientific">Algoriphagus aquaeductus</name>
    <dbReference type="NCBI Taxonomy" id="475299"/>
    <lineage>
        <taxon>Bacteria</taxon>
        <taxon>Pseudomonadati</taxon>
        <taxon>Bacteroidota</taxon>
        <taxon>Cytophagia</taxon>
        <taxon>Cytophagales</taxon>
        <taxon>Cyclobacteriaceae</taxon>
        <taxon>Algoriphagus</taxon>
    </lineage>
</organism>
<protein>
    <submittedName>
        <fullName evidence="1">Uncharacterized protein</fullName>
    </submittedName>
</protein>
<gene>
    <name evidence="1" type="ORF">CLV31_101155</name>
</gene>
<dbReference type="RefSeq" id="WP_111390972.1">
    <property type="nucleotide sequence ID" value="NZ_QKTX01000001.1"/>
</dbReference>
<sequence>MEKEKLKNRKNDLLCEKLRSLLNENGYGFSDEDKVLLEEILNELEELSKREIDGNSRDAPLKFLLIAMRFLKLFGIDDIDQLF</sequence>
<proteinExistence type="predicted"/>
<comment type="caution">
    <text evidence="1">The sequence shown here is derived from an EMBL/GenBank/DDBJ whole genome shotgun (WGS) entry which is preliminary data.</text>
</comment>
<dbReference type="EMBL" id="QKTX01000001">
    <property type="protein sequence ID" value="PZV87283.1"/>
    <property type="molecule type" value="Genomic_DNA"/>
</dbReference>
<keyword evidence="2" id="KW-1185">Reference proteome</keyword>
<dbReference type="AlphaFoldDB" id="A0A326RZR0"/>
<name>A0A326RZR0_9BACT</name>
<reference evidence="1 2" key="1">
    <citation type="submission" date="2018-06" db="EMBL/GenBank/DDBJ databases">
        <title>Genomic Encyclopedia of Archaeal and Bacterial Type Strains, Phase II (KMG-II): from individual species to whole genera.</title>
        <authorList>
            <person name="Goeker M."/>
        </authorList>
    </citation>
    <scope>NUCLEOTIDE SEQUENCE [LARGE SCALE GENOMIC DNA]</scope>
    <source>
        <strain evidence="1 2">T4</strain>
    </source>
</reference>